<keyword evidence="1" id="KW-0812">Transmembrane</keyword>
<evidence type="ECO:0000256" key="1">
    <source>
        <dbReference type="SAM" id="Phobius"/>
    </source>
</evidence>
<accession>A0A7J6F5A0</accession>
<sequence length="214" mass="24747">MRERTKVNAMRSGVVVIGALAFGYLTLQLGFKPYLEKAQFMSTFMAPGALKEKMTRQENQEDSEEEDWMINWDRRRRTAAAQVLCSVVYALKLYHLYHSKHNVNKPQRNVTGKKRNAPGNNVCRREVESIREAIHSVAEAIREANAIAKRSQVQVYREEEVFAELVNLGVDKRLRYKAYTFLTQNASKVRAFFGCPVEERKNFLLQLMHGPHNL</sequence>
<dbReference type="Proteomes" id="UP000525078">
    <property type="component" value="Unassembled WGS sequence"/>
</dbReference>
<reference evidence="2 3" key="1">
    <citation type="journal article" date="2020" name="bioRxiv">
        <title>Sequence and annotation of 42 cannabis genomes reveals extensive copy number variation in cannabinoid synthesis and pathogen resistance genes.</title>
        <authorList>
            <person name="Mckernan K.J."/>
            <person name="Helbert Y."/>
            <person name="Kane L.T."/>
            <person name="Ebling H."/>
            <person name="Zhang L."/>
            <person name="Liu B."/>
            <person name="Eaton Z."/>
            <person name="Mclaughlin S."/>
            <person name="Kingan S."/>
            <person name="Baybayan P."/>
            <person name="Concepcion G."/>
            <person name="Jordan M."/>
            <person name="Riva A."/>
            <person name="Barbazuk W."/>
            <person name="Harkins T."/>
        </authorList>
    </citation>
    <scope>NUCLEOTIDE SEQUENCE [LARGE SCALE GENOMIC DNA]</scope>
    <source>
        <strain evidence="3">cv. Jamaican Lion 4</strain>
        <tissue evidence="2">Leaf</tissue>
    </source>
</reference>
<proteinExistence type="predicted"/>
<dbReference type="PANTHER" id="PTHR33982:SF4">
    <property type="entry name" value="TRANSMEMBRANE PROTEIN"/>
    <property type="match status" value="1"/>
</dbReference>
<dbReference type="AlphaFoldDB" id="A0A7J6F5A0"/>
<organism evidence="2 3">
    <name type="scientific">Cannabis sativa</name>
    <name type="common">Hemp</name>
    <name type="synonym">Marijuana</name>
    <dbReference type="NCBI Taxonomy" id="3483"/>
    <lineage>
        <taxon>Eukaryota</taxon>
        <taxon>Viridiplantae</taxon>
        <taxon>Streptophyta</taxon>
        <taxon>Embryophyta</taxon>
        <taxon>Tracheophyta</taxon>
        <taxon>Spermatophyta</taxon>
        <taxon>Magnoliopsida</taxon>
        <taxon>eudicotyledons</taxon>
        <taxon>Gunneridae</taxon>
        <taxon>Pentapetalae</taxon>
        <taxon>rosids</taxon>
        <taxon>fabids</taxon>
        <taxon>Rosales</taxon>
        <taxon>Cannabaceae</taxon>
        <taxon>Cannabis</taxon>
    </lineage>
</organism>
<protein>
    <submittedName>
        <fullName evidence="2">Uncharacterized protein</fullName>
    </submittedName>
</protein>
<dbReference type="PANTHER" id="PTHR33982">
    <property type="entry name" value="OUTER ENVELOPE MEMBRANE PROTEIN 7-RELATED"/>
    <property type="match status" value="1"/>
</dbReference>
<evidence type="ECO:0000313" key="3">
    <source>
        <dbReference type="Proteomes" id="UP000525078"/>
    </source>
</evidence>
<comment type="caution">
    <text evidence="2">The sequence shown here is derived from an EMBL/GenBank/DDBJ whole genome shotgun (WGS) entry which is preliminary data.</text>
</comment>
<name>A0A7J6F5A0_CANSA</name>
<feature type="transmembrane region" description="Helical" evidence="1">
    <location>
        <begin position="12"/>
        <end position="31"/>
    </location>
</feature>
<dbReference type="EMBL" id="JAATIP010000162">
    <property type="protein sequence ID" value="KAF4365059.1"/>
    <property type="molecule type" value="Genomic_DNA"/>
</dbReference>
<keyword evidence="1" id="KW-1133">Transmembrane helix</keyword>
<dbReference type="InterPro" id="IPR038944">
    <property type="entry name" value="OEP7-like"/>
</dbReference>
<keyword evidence="1" id="KW-0472">Membrane</keyword>
<gene>
    <name evidence="2" type="ORF">F8388_001807</name>
</gene>
<evidence type="ECO:0000313" key="2">
    <source>
        <dbReference type="EMBL" id="KAF4365059.1"/>
    </source>
</evidence>